<comment type="catalytic activity">
    <reaction evidence="3">
        <text>D-glyceraldehyde + pyruvate = 2-dehydro-3-deoxy-L-galactonate</text>
        <dbReference type="Rhea" id="RHEA:80055"/>
        <dbReference type="ChEBI" id="CHEBI:15361"/>
        <dbReference type="ChEBI" id="CHEBI:17378"/>
        <dbReference type="ChEBI" id="CHEBI:75545"/>
    </reaction>
</comment>
<dbReference type="OrthoDB" id="86160at2"/>
<evidence type="ECO:0000313" key="5">
    <source>
        <dbReference type="EMBL" id="TIC83404.1"/>
    </source>
</evidence>
<dbReference type="SUPFAM" id="SSF51621">
    <property type="entry name" value="Phosphoenolpyruvate/pyruvate domain"/>
    <property type="match status" value="1"/>
</dbReference>
<accession>A0A4T0UWE6</accession>
<dbReference type="InterPro" id="IPR040442">
    <property type="entry name" value="Pyrv_kinase-like_dom_sf"/>
</dbReference>
<keyword evidence="6" id="KW-1185">Reference proteome</keyword>
<evidence type="ECO:0000256" key="3">
    <source>
        <dbReference type="ARBA" id="ARBA00045074"/>
    </source>
</evidence>
<evidence type="ECO:0000256" key="1">
    <source>
        <dbReference type="ARBA" id="ARBA00022723"/>
    </source>
</evidence>
<dbReference type="Proteomes" id="UP000308891">
    <property type="component" value="Unassembled WGS sequence"/>
</dbReference>
<organism evidence="5 6">
    <name type="scientific">Crenobacter intestini</name>
    <dbReference type="NCBI Taxonomy" id="2563443"/>
    <lineage>
        <taxon>Bacteria</taxon>
        <taxon>Pseudomonadati</taxon>
        <taxon>Pseudomonadota</taxon>
        <taxon>Betaproteobacteria</taxon>
        <taxon>Neisseriales</taxon>
        <taxon>Neisseriaceae</taxon>
        <taxon>Crenobacter</taxon>
    </lineage>
</organism>
<dbReference type="GO" id="GO:0016832">
    <property type="term" value="F:aldehyde-lyase activity"/>
    <property type="evidence" value="ECO:0007669"/>
    <property type="project" value="TreeGrafter"/>
</dbReference>
<keyword evidence="2" id="KW-0456">Lyase</keyword>
<dbReference type="EMBL" id="STGJ01000007">
    <property type="protein sequence ID" value="TIC83404.1"/>
    <property type="molecule type" value="Genomic_DNA"/>
</dbReference>
<dbReference type="InterPro" id="IPR015813">
    <property type="entry name" value="Pyrv/PenolPyrv_kinase-like_dom"/>
</dbReference>
<dbReference type="RefSeq" id="WP_136552599.1">
    <property type="nucleotide sequence ID" value="NZ_STGJ01000007.1"/>
</dbReference>
<protein>
    <submittedName>
        <fullName evidence="5">2-dehydro-3-deoxyglucarate aldolase</fullName>
    </submittedName>
</protein>
<dbReference type="InterPro" id="IPR005000">
    <property type="entry name" value="Aldolase/citrate-lyase_domain"/>
</dbReference>
<gene>
    <name evidence="5" type="ORF">E5K04_07545</name>
</gene>
<dbReference type="Pfam" id="PF03328">
    <property type="entry name" value="HpcH_HpaI"/>
    <property type="match status" value="1"/>
</dbReference>
<evidence type="ECO:0000313" key="6">
    <source>
        <dbReference type="Proteomes" id="UP000308891"/>
    </source>
</evidence>
<reference evidence="5 6" key="1">
    <citation type="submission" date="2019-04" db="EMBL/GenBank/DDBJ databases">
        <title>Crenobacter sp. nov.</title>
        <authorList>
            <person name="Shi S."/>
        </authorList>
    </citation>
    <scope>NUCLEOTIDE SEQUENCE [LARGE SCALE GENOMIC DNA]</scope>
    <source>
        <strain evidence="5 6">GY 70310</strain>
    </source>
</reference>
<dbReference type="InterPro" id="IPR050251">
    <property type="entry name" value="HpcH-HpaI_aldolase"/>
</dbReference>
<sequence length="273" mass="28944">MTFPHNAFKEWMQARRKPVPLGTWMMTHSAQVSEALGFVGFDFLVLDMEHVPVDSADAVTIMRALEGTPTKGGQVVVRLPWNDAVLVKRVLDGGATTLMFPFIQNAEEAKSAVASTRYPLNGNGGTRGCAAVHRASRYGAIGNYLQLANDSVCTIMQIETPEALANIPEIAAVEGVDAIFIGPGDLSANMGHLGNIANDDVRHALKAGVDAVHAAGKPCGIVLGNPEMVRWAIELGYDFVAIGSDMSMMLARAKEQIAAVRGVAAQQAAGGVY</sequence>
<evidence type="ECO:0000256" key="2">
    <source>
        <dbReference type="ARBA" id="ARBA00023239"/>
    </source>
</evidence>
<keyword evidence="1" id="KW-0479">Metal-binding</keyword>
<feature type="domain" description="HpcH/HpaI aldolase/citrate lyase" evidence="4">
    <location>
        <begin position="22"/>
        <end position="249"/>
    </location>
</feature>
<dbReference type="GO" id="GO:0046872">
    <property type="term" value="F:metal ion binding"/>
    <property type="evidence" value="ECO:0007669"/>
    <property type="project" value="UniProtKB-KW"/>
</dbReference>
<dbReference type="Gene3D" id="3.20.20.60">
    <property type="entry name" value="Phosphoenolpyruvate-binding domains"/>
    <property type="match status" value="1"/>
</dbReference>
<dbReference type="GO" id="GO:0005737">
    <property type="term" value="C:cytoplasm"/>
    <property type="evidence" value="ECO:0007669"/>
    <property type="project" value="TreeGrafter"/>
</dbReference>
<name>A0A4T0UWE6_9NEIS</name>
<dbReference type="PANTHER" id="PTHR30502:SF4">
    <property type="entry name" value="5-KETO-4-DEOXY-D-GLUCARATE ALDOLASE"/>
    <property type="match status" value="1"/>
</dbReference>
<dbReference type="AlphaFoldDB" id="A0A4T0UWE6"/>
<dbReference type="PANTHER" id="PTHR30502">
    <property type="entry name" value="2-KETO-3-DEOXY-L-RHAMNONATE ALDOLASE"/>
    <property type="match status" value="1"/>
</dbReference>
<evidence type="ECO:0000259" key="4">
    <source>
        <dbReference type="Pfam" id="PF03328"/>
    </source>
</evidence>
<comment type="caution">
    <text evidence="5">The sequence shown here is derived from an EMBL/GenBank/DDBJ whole genome shotgun (WGS) entry which is preliminary data.</text>
</comment>
<proteinExistence type="predicted"/>